<evidence type="ECO:0000256" key="2">
    <source>
        <dbReference type="ARBA" id="ARBA00022840"/>
    </source>
</evidence>
<dbReference type="SUPFAM" id="SSF46689">
    <property type="entry name" value="Homeodomain-like"/>
    <property type="match status" value="1"/>
</dbReference>
<dbReference type="FunFam" id="3.40.50.300:FF:000006">
    <property type="entry name" value="DNA-binding transcriptional regulator NtrC"/>
    <property type="match status" value="1"/>
</dbReference>
<dbReference type="InterPro" id="IPR011006">
    <property type="entry name" value="CheY-like_superfamily"/>
</dbReference>
<dbReference type="Gene3D" id="1.10.10.60">
    <property type="entry name" value="Homeodomain-like"/>
    <property type="match status" value="1"/>
</dbReference>
<evidence type="ECO:0000259" key="8">
    <source>
        <dbReference type="PROSITE" id="PS50045"/>
    </source>
</evidence>
<dbReference type="InterPro" id="IPR027417">
    <property type="entry name" value="P-loop_NTPase"/>
</dbReference>
<evidence type="ECO:0000256" key="5">
    <source>
        <dbReference type="ARBA" id="ARBA00023163"/>
    </source>
</evidence>
<keyword evidence="2" id="KW-0067">ATP-binding</keyword>
<evidence type="ECO:0000313" key="11">
    <source>
        <dbReference type="Proteomes" id="UP000266327"/>
    </source>
</evidence>
<dbReference type="Pfam" id="PF00072">
    <property type="entry name" value="Response_reg"/>
    <property type="match status" value="1"/>
</dbReference>
<reference evidence="11" key="1">
    <citation type="submission" date="2018-09" db="EMBL/GenBank/DDBJ databases">
        <authorList>
            <person name="Zhu H."/>
        </authorList>
    </citation>
    <scope>NUCLEOTIDE SEQUENCE [LARGE SCALE GENOMIC DNA]</scope>
    <source>
        <strain evidence="11">K1S02-23</strain>
    </source>
</reference>
<dbReference type="InterPro" id="IPR002197">
    <property type="entry name" value="HTH_Fis"/>
</dbReference>
<feature type="domain" description="Response regulatory" evidence="9">
    <location>
        <begin position="7"/>
        <end position="121"/>
    </location>
</feature>
<dbReference type="PRINTS" id="PR01590">
    <property type="entry name" value="HTHFIS"/>
</dbReference>
<name>A0A3A3GGM9_9BURK</name>
<keyword evidence="1" id="KW-0547">Nucleotide-binding</keyword>
<keyword evidence="6" id="KW-0597">Phosphoprotein</keyword>
<dbReference type="PANTHER" id="PTHR32071">
    <property type="entry name" value="TRANSCRIPTIONAL REGULATORY PROTEIN"/>
    <property type="match status" value="1"/>
</dbReference>
<dbReference type="InterPro" id="IPR025662">
    <property type="entry name" value="Sigma_54_int_dom_ATP-bd_1"/>
</dbReference>
<evidence type="ECO:0000313" key="10">
    <source>
        <dbReference type="EMBL" id="RJG01426.1"/>
    </source>
</evidence>
<dbReference type="InterPro" id="IPR025943">
    <property type="entry name" value="Sigma_54_int_dom_ATP-bd_2"/>
</dbReference>
<dbReference type="InterPro" id="IPR058031">
    <property type="entry name" value="AAA_lid_NorR"/>
</dbReference>
<dbReference type="InterPro" id="IPR001789">
    <property type="entry name" value="Sig_transdc_resp-reg_receiver"/>
</dbReference>
<evidence type="ECO:0000256" key="6">
    <source>
        <dbReference type="PROSITE-ProRule" id="PRU00169"/>
    </source>
</evidence>
<dbReference type="Proteomes" id="UP000266327">
    <property type="component" value="Unassembled WGS sequence"/>
</dbReference>
<dbReference type="SUPFAM" id="SSF52540">
    <property type="entry name" value="P-loop containing nucleoside triphosphate hydrolases"/>
    <property type="match status" value="1"/>
</dbReference>
<keyword evidence="5" id="KW-0804">Transcription</keyword>
<dbReference type="SMART" id="SM00448">
    <property type="entry name" value="REC"/>
    <property type="match status" value="1"/>
</dbReference>
<feature type="modified residue" description="4-aspartylphosphate" evidence="6">
    <location>
        <position position="56"/>
    </location>
</feature>
<dbReference type="PROSITE" id="PS00688">
    <property type="entry name" value="SIGMA54_INTERACT_3"/>
    <property type="match status" value="1"/>
</dbReference>
<dbReference type="PROSITE" id="PS50045">
    <property type="entry name" value="SIGMA54_INTERACT_4"/>
    <property type="match status" value="1"/>
</dbReference>
<dbReference type="InterPro" id="IPR002078">
    <property type="entry name" value="Sigma_54_int"/>
</dbReference>
<keyword evidence="4" id="KW-0238">DNA-binding</keyword>
<evidence type="ECO:0000256" key="7">
    <source>
        <dbReference type="SAM" id="MobiDB-lite"/>
    </source>
</evidence>
<dbReference type="PROSITE" id="PS00675">
    <property type="entry name" value="SIGMA54_INTERACT_1"/>
    <property type="match status" value="1"/>
</dbReference>
<comment type="caution">
    <text evidence="10">The sequence shown here is derived from an EMBL/GenBank/DDBJ whole genome shotgun (WGS) entry which is preliminary data.</text>
</comment>
<dbReference type="InterPro" id="IPR009057">
    <property type="entry name" value="Homeodomain-like_sf"/>
</dbReference>
<dbReference type="GO" id="GO:0005524">
    <property type="term" value="F:ATP binding"/>
    <property type="evidence" value="ECO:0007669"/>
    <property type="project" value="UniProtKB-KW"/>
</dbReference>
<keyword evidence="3" id="KW-0805">Transcription regulation</keyword>
<sequence>MKKTMASILIIDDESNLVRSLTFALEDEGHVVHGAGTAAAGLSAAAQLQPELILLDLKLPDMSGLEVLELLKAQQIAAQVIMISAHGDTRAAVKAVNLGAADYITKPFDLDDLSMTIRVILERRQMVAELTFHRSEAMRESGLMGESPTMRELVATIERVASSNAMRILVLGESGTGKALVARAIHSASPRAAGPFIEINCASLPEQLIEAELFGAEKGAYTGAHQRRVGLVALADKGTLFLDEIGELPLPLQAKLLHFLENGQYRPIGSGRTQFADARVVAATNRDLAAAASEGGFREDLYFRLNVIELNIPPLRERGSDVLALIEHFSGEFAREERSRPIVLSADAQQALLDYRWPGNVRELRNLIERFTILYPGTQIGVAALPRELLDTEQVPAPTLTPTPPAPQSNGIPNIEDALASTERQLMLSALREASGHKGHAAERLGISRHAFKRRLQRLGISGSAATYADNGDDAQA</sequence>
<organism evidence="10 11">
    <name type="scientific">Noviherbaspirillum sedimenti</name>
    <dbReference type="NCBI Taxonomy" id="2320865"/>
    <lineage>
        <taxon>Bacteria</taxon>
        <taxon>Pseudomonadati</taxon>
        <taxon>Pseudomonadota</taxon>
        <taxon>Betaproteobacteria</taxon>
        <taxon>Burkholderiales</taxon>
        <taxon>Oxalobacteraceae</taxon>
        <taxon>Noviherbaspirillum</taxon>
    </lineage>
</organism>
<dbReference type="EMBL" id="QYUQ01000002">
    <property type="protein sequence ID" value="RJG01426.1"/>
    <property type="molecule type" value="Genomic_DNA"/>
</dbReference>
<accession>A0A3A3GGM9</accession>
<evidence type="ECO:0000256" key="4">
    <source>
        <dbReference type="ARBA" id="ARBA00023125"/>
    </source>
</evidence>
<dbReference type="GO" id="GO:0006355">
    <property type="term" value="P:regulation of DNA-templated transcription"/>
    <property type="evidence" value="ECO:0007669"/>
    <property type="project" value="InterPro"/>
</dbReference>
<dbReference type="Pfam" id="PF25601">
    <property type="entry name" value="AAA_lid_14"/>
    <property type="match status" value="1"/>
</dbReference>
<dbReference type="GO" id="GO:0043565">
    <property type="term" value="F:sequence-specific DNA binding"/>
    <property type="evidence" value="ECO:0007669"/>
    <property type="project" value="InterPro"/>
</dbReference>
<protein>
    <submittedName>
        <fullName evidence="10">Sigma-54-dependent Fis family transcriptional regulator</fullName>
    </submittedName>
</protein>
<dbReference type="GO" id="GO:0000160">
    <property type="term" value="P:phosphorelay signal transduction system"/>
    <property type="evidence" value="ECO:0007669"/>
    <property type="project" value="InterPro"/>
</dbReference>
<proteinExistence type="predicted"/>
<dbReference type="Gene3D" id="3.40.50.300">
    <property type="entry name" value="P-loop containing nucleotide triphosphate hydrolases"/>
    <property type="match status" value="1"/>
</dbReference>
<dbReference type="Pfam" id="PF02954">
    <property type="entry name" value="HTH_8"/>
    <property type="match status" value="1"/>
</dbReference>
<dbReference type="OrthoDB" id="9761705at2"/>
<dbReference type="Pfam" id="PF00158">
    <property type="entry name" value="Sigma54_activat"/>
    <property type="match status" value="1"/>
</dbReference>
<dbReference type="CDD" id="cd00009">
    <property type="entry name" value="AAA"/>
    <property type="match status" value="1"/>
</dbReference>
<dbReference type="AlphaFoldDB" id="A0A3A3GGM9"/>
<evidence type="ECO:0000256" key="1">
    <source>
        <dbReference type="ARBA" id="ARBA00022741"/>
    </source>
</evidence>
<dbReference type="InterPro" id="IPR025944">
    <property type="entry name" value="Sigma_54_int_dom_CS"/>
</dbReference>
<feature type="region of interest" description="Disordered" evidence="7">
    <location>
        <begin position="395"/>
        <end position="414"/>
    </location>
</feature>
<dbReference type="SMART" id="SM00382">
    <property type="entry name" value="AAA"/>
    <property type="match status" value="1"/>
</dbReference>
<dbReference type="PROSITE" id="PS00676">
    <property type="entry name" value="SIGMA54_INTERACT_2"/>
    <property type="match status" value="1"/>
</dbReference>
<dbReference type="PROSITE" id="PS50110">
    <property type="entry name" value="RESPONSE_REGULATORY"/>
    <property type="match status" value="1"/>
</dbReference>
<feature type="domain" description="Sigma-54 factor interaction" evidence="8">
    <location>
        <begin position="143"/>
        <end position="373"/>
    </location>
</feature>
<dbReference type="Gene3D" id="3.40.50.2300">
    <property type="match status" value="1"/>
</dbReference>
<evidence type="ECO:0000259" key="9">
    <source>
        <dbReference type="PROSITE" id="PS50110"/>
    </source>
</evidence>
<dbReference type="Gene3D" id="1.10.8.60">
    <property type="match status" value="1"/>
</dbReference>
<evidence type="ECO:0000256" key="3">
    <source>
        <dbReference type="ARBA" id="ARBA00023015"/>
    </source>
</evidence>
<keyword evidence="11" id="KW-1185">Reference proteome</keyword>
<dbReference type="SUPFAM" id="SSF52172">
    <property type="entry name" value="CheY-like"/>
    <property type="match status" value="1"/>
</dbReference>
<gene>
    <name evidence="10" type="ORF">D3878_07375</name>
</gene>
<dbReference type="InterPro" id="IPR003593">
    <property type="entry name" value="AAA+_ATPase"/>
</dbReference>